<dbReference type="SUPFAM" id="SSF52922">
    <property type="entry name" value="TK C-terminal domain-like"/>
    <property type="match status" value="1"/>
</dbReference>
<evidence type="ECO:0000259" key="1">
    <source>
        <dbReference type="Pfam" id="PF22613"/>
    </source>
</evidence>
<accession>A0A813DN00</accession>
<sequence length="91" mass="9729">DGLAVRVVSLPSWELFEEQPEEYQLSVLGGDPENPKLPQKLPVFFAESAAPLGFERFAGTHLGASGGLADVNGDSLTADAMATRLREALQM</sequence>
<dbReference type="InterPro" id="IPR009014">
    <property type="entry name" value="Transketo_C/PFOR_II"/>
</dbReference>
<dbReference type="Proteomes" id="UP000654075">
    <property type="component" value="Unassembled WGS sequence"/>
</dbReference>
<dbReference type="OMA" id="WERYLGT"/>
<keyword evidence="3" id="KW-1185">Reference proteome</keyword>
<reference evidence="2" key="1">
    <citation type="submission" date="2021-02" db="EMBL/GenBank/DDBJ databases">
        <authorList>
            <person name="Dougan E. K."/>
            <person name="Rhodes N."/>
            <person name="Thang M."/>
            <person name="Chan C."/>
        </authorList>
    </citation>
    <scope>NUCLEOTIDE SEQUENCE</scope>
</reference>
<proteinExistence type="predicted"/>
<dbReference type="Pfam" id="PF22613">
    <property type="entry name" value="Transketolase_C_1"/>
    <property type="match status" value="1"/>
</dbReference>
<dbReference type="EMBL" id="CAJNNV010004036">
    <property type="protein sequence ID" value="CAE8590043.1"/>
    <property type="molecule type" value="Genomic_DNA"/>
</dbReference>
<dbReference type="Gene3D" id="3.40.50.920">
    <property type="match status" value="1"/>
</dbReference>
<dbReference type="AlphaFoldDB" id="A0A813DN00"/>
<organism evidence="2 3">
    <name type="scientific">Polarella glacialis</name>
    <name type="common">Dinoflagellate</name>
    <dbReference type="NCBI Taxonomy" id="89957"/>
    <lineage>
        <taxon>Eukaryota</taxon>
        <taxon>Sar</taxon>
        <taxon>Alveolata</taxon>
        <taxon>Dinophyceae</taxon>
        <taxon>Suessiales</taxon>
        <taxon>Suessiaceae</taxon>
        <taxon>Polarella</taxon>
    </lineage>
</organism>
<dbReference type="InterPro" id="IPR055152">
    <property type="entry name" value="Transketolase-like_C_2"/>
</dbReference>
<name>A0A813DN00_POLGL</name>
<gene>
    <name evidence="2" type="ORF">PGLA1383_LOCUS8770</name>
</gene>
<dbReference type="OrthoDB" id="10267175at2759"/>
<evidence type="ECO:0000313" key="3">
    <source>
        <dbReference type="Proteomes" id="UP000654075"/>
    </source>
</evidence>
<feature type="non-terminal residue" evidence="2">
    <location>
        <position position="1"/>
    </location>
</feature>
<evidence type="ECO:0000313" key="2">
    <source>
        <dbReference type="EMBL" id="CAE8590043.1"/>
    </source>
</evidence>
<feature type="domain" description="Transketolase-like C-terminal" evidence="1">
    <location>
        <begin position="2"/>
        <end position="61"/>
    </location>
</feature>
<protein>
    <recommendedName>
        <fullName evidence="1">Transketolase-like C-terminal domain-containing protein</fullName>
    </recommendedName>
</protein>
<comment type="caution">
    <text evidence="2">The sequence shown here is derived from an EMBL/GenBank/DDBJ whole genome shotgun (WGS) entry which is preliminary data.</text>
</comment>